<evidence type="ECO:0000313" key="14">
    <source>
        <dbReference type="Proteomes" id="UP001206878"/>
    </source>
</evidence>
<comment type="subunit">
    <text evidence="11">Equilibrium between an active dimeric form, an inactive hexameric form and higher aggregates. Interconversion between the various forms is largely reversible and is influenced by the natural substrates and inhibitors of the enzyme.</text>
</comment>
<evidence type="ECO:0000259" key="12">
    <source>
        <dbReference type="Pfam" id="PF01634"/>
    </source>
</evidence>
<dbReference type="GO" id="GO:0005737">
    <property type="term" value="C:cytoplasm"/>
    <property type="evidence" value="ECO:0007669"/>
    <property type="project" value="InterPro"/>
</dbReference>
<dbReference type="PANTHER" id="PTHR21403:SF8">
    <property type="entry name" value="ATP PHOSPHORIBOSYLTRANSFERASE"/>
    <property type="match status" value="1"/>
</dbReference>
<evidence type="ECO:0000256" key="3">
    <source>
        <dbReference type="ARBA" id="ARBA00007955"/>
    </source>
</evidence>
<dbReference type="InterPro" id="IPR013820">
    <property type="entry name" value="ATP_PRibTrfase_cat"/>
</dbReference>
<evidence type="ECO:0000313" key="13">
    <source>
        <dbReference type="EMBL" id="MCR6679330.1"/>
    </source>
</evidence>
<dbReference type="AlphaFoldDB" id="A0AAW5MXN3"/>
<comment type="similarity">
    <text evidence="3">Belongs to the ATP phosphoribosyltransferase family. Long subfamily.</text>
</comment>
<dbReference type="PANTHER" id="PTHR21403">
    <property type="entry name" value="ATP PHOSPHORIBOSYLTRANSFERASE ATP-PRTASE"/>
    <property type="match status" value="1"/>
</dbReference>
<dbReference type="SUPFAM" id="SSF53850">
    <property type="entry name" value="Periplasmic binding protein-like II"/>
    <property type="match status" value="1"/>
</dbReference>
<dbReference type="Gene3D" id="3.40.190.10">
    <property type="entry name" value="Periplasmic binding protein-like II"/>
    <property type="match status" value="1"/>
</dbReference>
<name>A0AAW5MXN3_9ESCH</name>
<dbReference type="GO" id="GO:0000105">
    <property type="term" value="P:L-histidine biosynthetic process"/>
    <property type="evidence" value="ECO:0007669"/>
    <property type="project" value="UniProtKB-KW"/>
</dbReference>
<evidence type="ECO:0000256" key="4">
    <source>
        <dbReference type="ARBA" id="ARBA00011946"/>
    </source>
</evidence>
<evidence type="ECO:0000256" key="6">
    <source>
        <dbReference type="ARBA" id="ARBA00022605"/>
    </source>
</evidence>
<feature type="non-terminal residue" evidence="13">
    <location>
        <position position="84"/>
    </location>
</feature>
<evidence type="ECO:0000256" key="8">
    <source>
        <dbReference type="ARBA" id="ARBA00022679"/>
    </source>
</evidence>
<keyword evidence="9" id="KW-0368">Histidine biosynthesis</keyword>
<comment type="pathway">
    <text evidence="2">Amino-acid biosynthesis; L-histidine biosynthesis; L-histidine from 5-phospho-alpha-D-ribose 1-diphosphate: step 1/9.</text>
</comment>
<dbReference type="GO" id="GO:0003879">
    <property type="term" value="F:ATP phosphoribosyltransferase activity"/>
    <property type="evidence" value="ECO:0007669"/>
    <property type="project" value="UniProtKB-EC"/>
</dbReference>
<evidence type="ECO:0000256" key="7">
    <source>
        <dbReference type="ARBA" id="ARBA00022676"/>
    </source>
</evidence>
<proteinExistence type="inferred from homology"/>
<keyword evidence="8" id="KW-0808">Transferase</keyword>
<feature type="domain" description="ATP phosphoribosyltransferase catalytic" evidence="12">
    <location>
        <begin position="30"/>
        <end position="81"/>
    </location>
</feature>
<evidence type="ECO:0000256" key="9">
    <source>
        <dbReference type="ARBA" id="ARBA00023102"/>
    </source>
</evidence>
<evidence type="ECO:0000256" key="5">
    <source>
        <dbReference type="ARBA" id="ARBA00020998"/>
    </source>
</evidence>
<organism evidence="13 14">
    <name type="scientific">Escherichia marmotae</name>
    <dbReference type="NCBI Taxonomy" id="1499973"/>
    <lineage>
        <taxon>Bacteria</taxon>
        <taxon>Pseudomonadati</taxon>
        <taxon>Pseudomonadota</taxon>
        <taxon>Gammaproteobacteria</taxon>
        <taxon>Enterobacterales</taxon>
        <taxon>Enterobacteriaceae</taxon>
        <taxon>Escherichia</taxon>
    </lineage>
</organism>
<dbReference type="EC" id="2.4.2.17" evidence="4"/>
<protein>
    <recommendedName>
        <fullName evidence="5">ATP phosphoribosyltransferase</fullName>
        <ecNumber evidence="4">2.4.2.17</ecNumber>
    </recommendedName>
</protein>
<evidence type="ECO:0000256" key="11">
    <source>
        <dbReference type="ARBA" id="ARBA00026059"/>
    </source>
</evidence>
<dbReference type="InterPro" id="IPR001348">
    <property type="entry name" value="ATP_PRibTrfase_HisG"/>
</dbReference>
<feature type="non-terminal residue" evidence="13">
    <location>
        <position position="1"/>
    </location>
</feature>
<dbReference type="Proteomes" id="UP001206878">
    <property type="component" value="Unassembled WGS sequence"/>
</dbReference>
<comment type="catalytic activity">
    <reaction evidence="1">
        <text>1-(5-phospho-beta-D-ribosyl)-ATP + diphosphate = 5-phospho-alpha-D-ribose 1-diphosphate + ATP</text>
        <dbReference type="Rhea" id="RHEA:18473"/>
        <dbReference type="ChEBI" id="CHEBI:30616"/>
        <dbReference type="ChEBI" id="CHEBI:33019"/>
        <dbReference type="ChEBI" id="CHEBI:58017"/>
        <dbReference type="ChEBI" id="CHEBI:73183"/>
        <dbReference type="EC" id="2.4.2.17"/>
    </reaction>
</comment>
<evidence type="ECO:0000256" key="1">
    <source>
        <dbReference type="ARBA" id="ARBA00000915"/>
    </source>
</evidence>
<dbReference type="Pfam" id="PF01634">
    <property type="entry name" value="HisG"/>
    <property type="match status" value="1"/>
</dbReference>
<keyword evidence="7 13" id="KW-0328">Glycosyltransferase</keyword>
<dbReference type="EMBL" id="JANPXH010001121">
    <property type="protein sequence ID" value="MCR6679330.1"/>
    <property type="molecule type" value="Genomic_DNA"/>
</dbReference>
<gene>
    <name evidence="13" type="ORF">NVV43_28105</name>
</gene>
<evidence type="ECO:0000256" key="2">
    <source>
        <dbReference type="ARBA" id="ARBA00004667"/>
    </source>
</evidence>
<accession>A0AAW5MXN3</accession>
<evidence type="ECO:0000256" key="10">
    <source>
        <dbReference type="ARBA" id="ARBA00024861"/>
    </source>
</evidence>
<keyword evidence="6" id="KW-0028">Amino-acid biosynthesis</keyword>
<sequence>IGLDCSELKDKGRKLIFHDFKNSIDFVLVKAPDVLTYVEHGAADIGIVGKDTLLEMKKDFYEVLDLKVGKCKFSLASISSFKLN</sequence>
<comment type="function">
    <text evidence="10">Catalyzes the condensation of ATP and 5-phosphoribose 1-diphosphate to form N'-(5'-phosphoribosyl)-ATP (PR-ATP). Has a crucial role in the pathway because the rate of histidine biosynthesis seems to be controlled primarily by regulation of HisG enzymatic activity.</text>
</comment>
<comment type="caution">
    <text evidence="13">The sequence shown here is derived from an EMBL/GenBank/DDBJ whole genome shotgun (WGS) entry which is preliminary data.</text>
</comment>
<reference evidence="13" key="1">
    <citation type="submission" date="2022-07" db="EMBL/GenBank/DDBJ databases">
        <title>Diversity of ethanolamine utilization by human commensal Escherichia coli.</title>
        <authorList>
            <person name="Jubelin G."/>
        </authorList>
    </citation>
    <scope>NUCLEOTIDE SEQUENCE</scope>
    <source>
        <strain evidence="13">S1</strain>
    </source>
</reference>